<feature type="transmembrane region" description="Helical" evidence="7">
    <location>
        <begin position="148"/>
        <end position="167"/>
    </location>
</feature>
<evidence type="ECO:0000256" key="1">
    <source>
        <dbReference type="ARBA" id="ARBA00004127"/>
    </source>
</evidence>
<dbReference type="Proteomes" id="UP000257317">
    <property type="component" value="Unassembled WGS sequence"/>
</dbReference>
<reference evidence="9" key="1">
    <citation type="submission" date="2018-03" db="EMBL/GenBank/DDBJ databases">
        <title>New taxa in the Lactobacillus gasseri group.</title>
        <authorList>
            <person name="Tanizawa Y."/>
            <person name="Tohno M."/>
            <person name="Endo A."/>
            <person name="Arita M."/>
        </authorList>
    </citation>
    <scope>NUCLEOTIDE SEQUENCE [LARGE SCALE GENOMIC DNA]</scope>
    <source>
        <strain evidence="9">DSM 24759</strain>
    </source>
</reference>
<comment type="caution">
    <text evidence="8">The sequence shown here is derived from an EMBL/GenBank/DDBJ whole genome shotgun (WGS) entry which is preliminary data.</text>
</comment>
<evidence type="ECO:0000313" key="8">
    <source>
        <dbReference type="EMBL" id="GBG05047.1"/>
    </source>
</evidence>
<feature type="transmembrane region" description="Helical" evidence="7">
    <location>
        <begin position="87"/>
        <end position="105"/>
    </location>
</feature>
<keyword evidence="4 7" id="KW-1133">Transmembrane helix</keyword>
<evidence type="ECO:0000313" key="9">
    <source>
        <dbReference type="Proteomes" id="UP000257317"/>
    </source>
</evidence>
<keyword evidence="9" id="KW-1185">Reference proteome</keyword>
<evidence type="ECO:0000256" key="5">
    <source>
        <dbReference type="ARBA" id="ARBA00023136"/>
    </source>
</evidence>
<feature type="binding site" evidence="6">
    <location>
        <position position="199"/>
    </location>
    <ligand>
        <name>Zn(2+)</name>
        <dbReference type="ChEBI" id="CHEBI:29105"/>
    </ligand>
</feature>
<keyword evidence="3 7" id="KW-0812">Transmembrane</keyword>
<evidence type="ECO:0000256" key="7">
    <source>
        <dbReference type="SAM" id="Phobius"/>
    </source>
</evidence>
<dbReference type="GO" id="GO:0140911">
    <property type="term" value="F:pore-forming activity"/>
    <property type="evidence" value="ECO:0007669"/>
    <property type="project" value="InterPro"/>
</dbReference>
<dbReference type="Pfam" id="PF03006">
    <property type="entry name" value="HlyIII"/>
    <property type="match status" value="1"/>
</dbReference>
<dbReference type="InterPro" id="IPR004254">
    <property type="entry name" value="AdipoR/HlyIII-related"/>
</dbReference>
<dbReference type="GO" id="GO:0016020">
    <property type="term" value="C:membrane"/>
    <property type="evidence" value="ECO:0007669"/>
    <property type="project" value="InterPro"/>
</dbReference>
<feature type="transmembrane region" description="Helical" evidence="7">
    <location>
        <begin position="117"/>
        <end position="136"/>
    </location>
</feature>
<comment type="similarity">
    <text evidence="2">Belongs to the UPF0073 (Hly-III) family.</text>
</comment>
<dbReference type="OrthoDB" id="9813689at2"/>
<proteinExistence type="inferred from homology"/>
<keyword evidence="5 7" id="KW-0472">Membrane</keyword>
<keyword evidence="6" id="KW-0862">Zinc</keyword>
<evidence type="ECO:0000256" key="6">
    <source>
        <dbReference type="PIRSR" id="PIRSR604254-1"/>
    </source>
</evidence>
<feature type="binding site" evidence="6">
    <location>
        <position position="203"/>
    </location>
    <ligand>
        <name>Zn(2+)</name>
        <dbReference type="ChEBI" id="CHEBI:29105"/>
    </ligand>
</feature>
<dbReference type="PANTHER" id="PTHR20855">
    <property type="entry name" value="ADIPOR/PROGESTIN RECEPTOR-RELATED"/>
    <property type="match status" value="1"/>
</dbReference>
<evidence type="ECO:0000256" key="2">
    <source>
        <dbReference type="ARBA" id="ARBA00008488"/>
    </source>
</evidence>
<feature type="transmembrane region" description="Helical" evidence="7">
    <location>
        <begin position="173"/>
        <end position="192"/>
    </location>
</feature>
<dbReference type="InterPro" id="IPR005744">
    <property type="entry name" value="Hy-lIII"/>
</dbReference>
<feature type="transmembrane region" description="Helical" evidence="7">
    <location>
        <begin position="54"/>
        <end position="75"/>
    </location>
</feature>
<name>A0A2Z6TQH8_9LACO</name>
<dbReference type="AlphaFoldDB" id="A0A2Z6TQH8"/>
<dbReference type="RefSeq" id="WP_117118373.1">
    <property type="nucleotide sequence ID" value="NZ_BFBY01000006.1"/>
</dbReference>
<dbReference type="GO" id="GO:0046872">
    <property type="term" value="F:metal ion binding"/>
    <property type="evidence" value="ECO:0007669"/>
    <property type="project" value="UniProtKB-KW"/>
</dbReference>
<keyword evidence="6" id="KW-0479">Metal-binding</keyword>
<dbReference type="NCBIfam" id="TIGR01065">
    <property type="entry name" value="hlyIII"/>
    <property type="match status" value="1"/>
</dbReference>
<organism evidence="8 9">
    <name type="scientific">Lactobacillus rodentium</name>
    <dbReference type="NCBI Taxonomy" id="947835"/>
    <lineage>
        <taxon>Bacteria</taxon>
        <taxon>Bacillati</taxon>
        <taxon>Bacillota</taxon>
        <taxon>Bacilli</taxon>
        <taxon>Lactobacillales</taxon>
        <taxon>Lactobacillaceae</taxon>
        <taxon>Lactobacillus</taxon>
    </lineage>
</organism>
<dbReference type="EMBL" id="BFBY01000006">
    <property type="protein sequence ID" value="GBG05047.1"/>
    <property type="molecule type" value="Genomic_DNA"/>
</dbReference>
<gene>
    <name evidence="8" type="ORF">LrDSM24759_09610</name>
</gene>
<comment type="subcellular location">
    <subcellularLocation>
        <location evidence="1">Endomembrane system</location>
        <topology evidence="1">Multi-pass membrane protein</topology>
    </subcellularLocation>
</comment>
<accession>A0A2Z6TQH8</accession>
<evidence type="ECO:0000256" key="4">
    <source>
        <dbReference type="ARBA" id="ARBA00022989"/>
    </source>
</evidence>
<feature type="transmembrane region" description="Helical" evidence="7">
    <location>
        <begin position="199"/>
        <end position="220"/>
    </location>
</feature>
<sequence length="221" mass="24918">MSIKQLFKESHQHSKTYYILDNIFSAVTHGIGFSLSIAGLVILIVQAAQTGNPIRIVSFTLYGTSLVLLYLFSTLYHSLVFTRADKVFQIFDHSSIFILIVGSYMPYTLVTIGGAKGWWMFGLILAMAIIGILYYILIPGNHIIFNTLIYIGMGWLVVVALGTLYNALGHTGFWLLVWSGISYTVGAILYCLRRIPFIHVIWHLFVMLGSILMYFSILLYV</sequence>
<feature type="transmembrane region" description="Helical" evidence="7">
    <location>
        <begin position="20"/>
        <end position="48"/>
    </location>
</feature>
<feature type="binding site" evidence="6">
    <location>
        <position position="77"/>
    </location>
    <ligand>
        <name>Zn(2+)</name>
        <dbReference type="ChEBI" id="CHEBI:29105"/>
    </ligand>
</feature>
<dbReference type="GO" id="GO:0012505">
    <property type="term" value="C:endomembrane system"/>
    <property type="evidence" value="ECO:0007669"/>
    <property type="project" value="UniProtKB-SubCell"/>
</dbReference>
<evidence type="ECO:0000256" key="3">
    <source>
        <dbReference type="ARBA" id="ARBA00022692"/>
    </source>
</evidence>
<protein>
    <submittedName>
        <fullName evidence="8">Hemolysin III</fullName>
    </submittedName>
</protein>
<dbReference type="PANTHER" id="PTHR20855:SF129">
    <property type="entry name" value="HEMOLYSIN-3 HOMOLOG"/>
    <property type="match status" value="1"/>
</dbReference>